<dbReference type="Proteomes" id="UP000249794">
    <property type="component" value="Unassembled WGS sequence"/>
</dbReference>
<dbReference type="EMBL" id="QBMP01000220">
    <property type="protein sequence ID" value="PZO49126.1"/>
    <property type="molecule type" value="Genomic_DNA"/>
</dbReference>
<dbReference type="AlphaFoldDB" id="A0A2W4WVZ3"/>
<accession>A0A2W4WVZ3</accession>
<comment type="caution">
    <text evidence="1">The sequence shown here is derived from an EMBL/GenBank/DDBJ whole genome shotgun (WGS) entry which is preliminary data.</text>
</comment>
<protein>
    <submittedName>
        <fullName evidence="1">Uncharacterized protein</fullName>
    </submittedName>
</protein>
<gene>
    <name evidence="1" type="ORF">DCF15_17245</name>
</gene>
<sequence length="136" mass="15153">MGTKRNKYFAKVGGTDYVFSGAEYIYNALKSKLNVKLLTERTVDSTILNRSKPVRTPEEVRKALPKIVLVLATDTIVTNAAQSTKTRTMKVYCDPDSVEKAMLGVLNVSITPPGLAGQIFKIKIVDAYIPRRRVYI</sequence>
<name>A0A2W4WVZ3_9CYAN</name>
<evidence type="ECO:0000313" key="2">
    <source>
        <dbReference type="Proteomes" id="UP000249794"/>
    </source>
</evidence>
<reference evidence="2" key="1">
    <citation type="submission" date="2018-04" db="EMBL/GenBank/DDBJ databases">
        <authorList>
            <person name="Cornet L."/>
        </authorList>
    </citation>
    <scope>NUCLEOTIDE SEQUENCE [LARGE SCALE GENOMIC DNA]</scope>
</reference>
<organism evidence="1 2">
    <name type="scientific">Phormidesmis priestleyi</name>
    <dbReference type="NCBI Taxonomy" id="268141"/>
    <lineage>
        <taxon>Bacteria</taxon>
        <taxon>Bacillati</taxon>
        <taxon>Cyanobacteriota</taxon>
        <taxon>Cyanophyceae</taxon>
        <taxon>Leptolyngbyales</taxon>
        <taxon>Leptolyngbyaceae</taxon>
        <taxon>Phormidesmis</taxon>
    </lineage>
</organism>
<reference evidence="1 2" key="2">
    <citation type="submission" date="2018-06" db="EMBL/GenBank/DDBJ databases">
        <title>Metagenomic assembly of (sub)arctic Cyanobacteria and their associated microbiome from non-axenic cultures.</title>
        <authorList>
            <person name="Baurain D."/>
        </authorList>
    </citation>
    <scope>NUCLEOTIDE SEQUENCE [LARGE SCALE GENOMIC DNA]</scope>
    <source>
        <strain evidence="1">ULC027bin1</strain>
    </source>
</reference>
<proteinExistence type="predicted"/>
<evidence type="ECO:0000313" key="1">
    <source>
        <dbReference type="EMBL" id="PZO49126.1"/>
    </source>
</evidence>